<comment type="caution">
    <text evidence="3">The sequence shown here is derived from an EMBL/GenBank/DDBJ whole genome shotgun (WGS) entry which is preliminary data.</text>
</comment>
<dbReference type="Proteomes" id="UP001597368">
    <property type="component" value="Unassembled WGS sequence"/>
</dbReference>
<accession>A0ABW4T9T4</accession>
<sequence length="291" mass="30494">MTRKCAPGLVAVAVIGVLAPTAPATAGASTAVPPGTSVADRAVPWGPAQSGNSLARARGTLSIRTSNGDDTTAQVTFSLYDLDGTSAEAGGECAYVVFQALKGNARWSEVHQARHCGGSTPAADGFEVQGVKGVRVRVCQYDPDGESVGECGRWRTLYDIGSLDAVGMENEVVRLTNEARAAGGCRPLAPDTRLRFAAMRHAADMSAKNYFSHASPDDRGAANRMEEAGFSPLGPWGENIARGLPTPADVVKSWLDHPSDNANIMNCDLTHIGVGYAPAGDYWTLVLAAHR</sequence>
<dbReference type="InterPro" id="IPR014044">
    <property type="entry name" value="CAP_dom"/>
</dbReference>
<keyword evidence="4" id="KW-1185">Reference proteome</keyword>
<dbReference type="Gene3D" id="3.40.33.10">
    <property type="entry name" value="CAP"/>
    <property type="match status" value="1"/>
</dbReference>
<dbReference type="SUPFAM" id="SSF55797">
    <property type="entry name" value="PR-1-like"/>
    <property type="match status" value="1"/>
</dbReference>
<evidence type="ECO:0000259" key="2">
    <source>
        <dbReference type="Pfam" id="PF00188"/>
    </source>
</evidence>
<organism evidence="3 4">
    <name type="scientific">Nonomuraea mangrovi</name>
    <dbReference type="NCBI Taxonomy" id="2316207"/>
    <lineage>
        <taxon>Bacteria</taxon>
        <taxon>Bacillati</taxon>
        <taxon>Actinomycetota</taxon>
        <taxon>Actinomycetes</taxon>
        <taxon>Streptosporangiales</taxon>
        <taxon>Streptosporangiaceae</taxon>
        <taxon>Nonomuraea</taxon>
    </lineage>
</organism>
<evidence type="ECO:0000256" key="1">
    <source>
        <dbReference type="SAM" id="SignalP"/>
    </source>
</evidence>
<gene>
    <name evidence="3" type="ORF">ACFSKW_41030</name>
</gene>
<feature type="domain" description="SCP" evidence="2">
    <location>
        <begin position="174"/>
        <end position="284"/>
    </location>
</feature>
<dbReference type="RefSeq" id="WP_379579441.1">
    <property type="nucleotide sequence ID" value="NZ_JBHUFV010000061.1"/>
</dbReference>
<dbReference type="PANTHER" id="PTHR31157:SF1">
    <property type="entry name" value="SCP DOMAIN-CONTAINING PROTEIN"/>
    <property type="match status" value="1"/>
</dbReference>
<feature type="signal peptide" evidence="1">
    <location>
        <begin position="1"/>
        <end position="26"/>
    </location>
</feature>
<dbReference type="InterPro" id="IPR035940">
    <property type="entry name" value="CAP_sf"/>
</dbReference>
<protein>
    <submittedName>
        <fullName evidence="3">CAP domain-containing protein</fullName>
    </submittedName>
</protein>
<dbReference type="PANTHER" id="PTHR31157">
    <property type="entry name" value="SCP DOMAIN-CONTAINING PROTEIN"/>
    <property type="match status" value="1"/>
</dbReference>
<proteinExistence type="predicted"/>
<name>A0ABW4T9T4_9ACTN</name>
<dbReference type="Pfam" id="PF00188">
    <property type="entry name" value="CAP"/>
    <property type="match status" value="1"/>
</dbReference>
<dbReference type="CDD" id="cd05379">
    <property type="entry name" value="CAP_bacterial"/>
    <property type="match status" value="1"/>
</dbReference>
<feature type="chain" id="PRO_5046636833" evidence="1">
    <location>
        <begin position="27"/>
        <end position="291"/>
    </location>
</feature>
<keyword evidence="1" id="KW-0732">Signal</keyword>
<evidence type="ECO:0000313" key="3">
    <source>
        <dbReference type="EMBL" id="MFD1937875.1"/>
    </source>
</evidence>
<reference evidence="4" key="1">
    <citation type="journal article" date="2019" name="Int. J. Syst. Evol. Microbiol.">
        <title>The Global Catalogue of Microorganisms (GCM) 10K type strain sequencing project: providing services to taxonomists for standard genome sequencing and annotation.</title>
        <authorList>
            <consortium name="The Broad Institute Genomics Platform"/>
            <consortium name="The Broad Institute Genome Sequencing Center for Infectious Disease"/>
            <person name="Wu L."/>
            <person name="Ma J."/>
        </authorList>
    </citation>
    <scope>NUCLEOTIDE SEQUENCE [LARGE SCALE GENOMIC DNA]</scope>
    <source>
        <strain evidence="4">ICMP 6774ER</strain>
    </source>
</reference>
<evidence type="ECO:0000313" key="4">
    <source>
        <dbReference type="Proteomes" id="UP001597368"/>
    </source>
</evidence>
<dbReference type="EMBL" id="JBHUFV010000061">
    <property type="protein sequence ID" value="MFD1937875.1"/>
    <property type="molecule type" value="Genomic_DNA"/>
</dbReference>